<keyword evidence="4" id="KW-0175">Coiled coil</keyword>
<dbReference type="RefSeq" id="WP_244561006.1">
    <property type="nucleotide sequence ID" value="NZ_FXAK01000009.1"/>
</dbReference>
<keyword evidence="1 3" id="KW-0807">Transducer</keyword>
<evidence type="ECO:0000259" key="6">
    <source>
        <dbReference type="PROSITE" id="PS50111"/>
    </source>
</evidence>
<dbReference type="SMART" id="SM00283">
    <property type="entry name" value="MA"/>
    <property type="match status" value="1"/>
</dbReference>
<evidence type="ECO:0000256" key="5">
    <source>
        <dbReference type="SAM" id="Phobius"/>
    </source>
</evidence>
<dbReference type="SMART" id="SM00304">
    <property type="entry name" value="HAMP"/>
    <property type="match status" value="1"/>
</dbReference>
<dbReference type="EMBL" id="FXAK01000009">
    <property type="protein sequence ID" value="SMF89039.1"/>
    <property type="molecule type" value="Genomic_DNA"/>
</dbReference>
<evidence type="ECO:0000259" key="7">
    <source>
        <dbReference type="PROSITE" id="PS50885"/>
    </source>
</evidence>
<dbReference type="PANTHER" id="PTHR32089">
    <property type="entry name" value="METHYL-ACCEPTING CHEMOTAXIS PROTEIN MCPB"/>
    <property type="match status" value="1"/>
</dbReference>
<proteinExistence type="inferred from homology"/>
<dbReference type="Pfam" id="PF00015">
    <property type="entry name" value="MCPsignal"/>
    <property type="match status" value="1"/>
</dbReference>
<keyword evidence="5" id="KW-0472">Membrane</keyword>
<organism evidence="8 9">
    <name type="scientific">Azospirillum oryzae</name>
    <dbReference type="NCBI Taxonomy" id="286727"/>
    <lineage>
        <taxon>Bacteria</taxon>
        <taxon>Pseudomonadati</taxon>
        <taxon>Pseudomonadota</taxon>
        <taxon>Alphaproteobacteria</taxon>
        <taxon>Rhodospirillales</taxon>
        <taxon>Azospirillaceae</taxon>
        <taxon>Azospirillum</taxon>
    </lineage>
</organism>
<protein>
    <submittedName>
        <fullName evidence="8">HAMP domain-containing protein</fullName>
    </submittedName>
</protein>
<feature type="transmembrane region" description="Helical" evidence="5">
    <location>
        <begin position="200"/>
        <end position="221"/>
    </location>
</feature>
<dbReference type="InterPro" id="IPR003660">
    <property type="entry name" value="HAMP_dom"/>
</dbReference>
<dbReference type="AlphaFoldDB" id="A0A1X7HMK5"/>
<dbReference type="GO" id="GO:0007165">
    <property type="term" value="P:signal transduction"/>
    <property type="evidence" value="ECO:0007669"/>
    <property type="project" value="UniProtKB-KW"/>
</dbReference>
<dbReference type="GO" id="GO:0016020">
    <property type="term" value="C:membrane"/>
    <property type="evidence" value="ECO:0007669"/>
    <property type="project" value="InterPro"/>
</dbReference>
<dbReference type="Gene3D" id="6.10.340.10">
    <property type="match status" value="1"/>
</dbReference>
<dbReference type="InterPro" id="IPR004089">
    <property type="entry name" value="MCPsignal_dom"/>
</dbReference>
<accession>A0A1X7HMK5</accession>
<feature type="domain" description="HAMP" evidence="7">
    <location>
        <begin position="224"/>
        <end position="277"/>
    </location>
</feature>
<name>A0A1X7HMK5_9PROT</name>
<dbReference type="SUPFAM" id="SSF58104">
    <property type="entry name" value="Methyl-accepting chemotaxis protein (MCP) signaling domain"/>
    <property type="match status" value="1"/>
</dbReference>
<reference evidence="8 9" key="1">
    <citation type="submission" date="2017-04" db="EMBL/GenBank/DDBJ databases">
        <authorList>
            <person name="Afonso C.L."/>
            <person name="Miller P.J."/>
            <person name="Scott M.A."/>
            <person name="Spackman E."/>
            <person name="Goraichik I."/>
            <person name="Dimitrov K.M."/>
            <person name="Suarez D.L."/>
            <person name="Swayne D.E."/>
        </authorList>
    </citation>
    <scope>NUCLEOTIDE SEQUENCE [LARGE SCALE GENOMIC DNA]</scope>
    <source>
        <strain evidence="8 9">A2P</strain>
    </source>
</reference>
<evidence type="ECO:0000256" key="1">
    <source>
        <dbReference type="ARBA" id="ARBA00023224"/>
    </source>
</evidence>
<evidence type="ECO:0000256" key="2">
    <source>
        <dbReference type="ARBA" id="ARBA00029447"/>
    </source>
</evidence>
<comment type="similarity">
    <text evidence="2">Belongs to the methyl-accepting chemotaxis (MCP) protein family.</text>
</comment>
<feature type="transmembrane region" description="Helical" evidence="5">
    <location>
        <begin position="20"/>
        <end position="43"/>
    </location>
</feature>
<dbReference type="PANTHER" id="PTHR32089:SF112">
    <property type="entry name" value="LYSOZYME-LIKE PROTEIN-RELATED"/>
    <property type="match status" value="1"/>
</dbReference>
<evidence type="ECO:0000256" key="4">
    <source>
        <dbReference type="SAM" id="Coils"/>
    </source>
</evidence>
<keyword evidence="5" id="KW-1133">Transmembrane helix</keyword>
<keyword evidence="5" id="KW-0812">Transmembrane</keyword>
<dbReference type="PROSITE" id="PS50111">
    <property type="entry name" value="CHEMOTAXIS_TRANSDUC_2"/>
    <property type="match status" value="1"/>
</dbReference>
<feature type="domain" description="Methyl-accepting transducer" evidence="6">
    <location>
        <begin position="317"/>
        <end position="553"/>
    </location>
</feature>
<dbReference type="Pfam" id="PF00672">
    <property type="entry name" value="HAMP"/>
    <property type="match status" value="1"/>
</dbReference>
<gene>
    <name evidence="8" type="ORF">SAMN02982917_6591</name>
</gene>
<dbReference type="STRING" id="286727.SAMN02982917_6591"/>
<dbReference type="CDD" id="cd06225">
    <property type="entry name" value="HAMP"/>
    <property type="match status" value="1"/>
</dbReference>
<evidence type="ECO:0000313" key="9">
    <source>
        <dbReference type="Proteomes" id="UP000192936"/>
    </source>
</evidence>
<sequence length="572" mass="59072">MTTTHPATPDSRGHRRIAQLGWLLSSGLVAVLLLVLAVSIVTVQGIRQVDERWNAYDLGAAAKADALSDLRGALGFGGVIHRFGDYLLTGDPARAAEMRQSLKSAIANLEVYRYAGELSTAEGVALDTVAAALAQMETKLTEAEAAVAAHTPLDRLARTAAFDTAPAVAAMRTLNGELTRARAALGEANRQGIATLNGTVLTGGGVALVLLVAIAGLFLWFTHRRIVHPLARLAAYMERLAGGDLESAVPSVGRRDEIGAMAGTVGVFRDGLVRLRAAGDRERAEAEQARKRQEELERNLRSFEAEIGALAAALAGRAGTLHRTGQELAHSSSRTIGGTQEVSAAAARTAGTVQAVAAATEELSASIAEIGQRVRGSVAMTTAAVEQADRSSATVASLAEAVQRIGEVVGLINAIASQTNLLALNATIEAARAGEAGKGFAVVAQEVKNLANQTARATEDITQQIATIRSATDGAVGAIQGIGGSLEQVCRMAQEIADAVTQQDEATREIARNIQDTAGTAGAVSAAIAEVAQAAEQAGAVAESMFSAAQSLGSETKRLEGAAQSFSKALRA</sequence>
<evidence type="ECO:0000313" key="8">
    <source>
        <dbReference type="EMBL" id="SMF89039.1"/>
    </source>
</evidence>
<evidence type="ECO:0000256" key="3">
    <source>
        <dbReference type="PROSITE-ProRule" id="PRU00284"/>
    </source>
</evidence>
<dbReference type="Proteomes" id="UP000192936">
    <property type="component" value="Unassembled WGS sequence"/>
</dbReference>
<dbReference type="PROSITE" id="PS50885">
    <property type="entry name" value="HAMP"/>
    <property type="match status" value="1"/>
</dbReference>
<dbReference type="Gene3D" id="1.10.287.950">
    <property type="entry name" value="Methyl-accepting chemotaxis protein"/>
    <property type="match status" value="1"/>
</dbReference>
<feature type="coiled-coil region" evidence="4">
    <location>
        <begin position="272"/>
        <end position="313"/>
    </location>
</feature>